<reference evidence="3" key="1">
    <citation type="submission" date="2021-01" db="EMBL/GenBank/DDBJ databases">
        <authorList>
            <person name="Kaushik A."/>
        </authorList>
    </citation>
    <scope>NUCLEOTIDE SEQUENCE</scope>
    <source>
        <strain evidence="3">AG4-RS23</strain>
    </source>
</reference>
<feature type="region of interest" description="Disordered" evidence="1">
    <location>
        <begin position="652"/>
        <end position="698"/>
    </location>
</feature>
<dbReference type="InterPro" id="IPR000719">
    <property type="entry name" value="Prot_kinase_dom"/>
</dbReference>
<dbReference type="SUPFAM" id="SSF56112">
    <property type="entry name" value="Protein kinase-like (PK-like)"/>
    <property type="match status" value="1"/>
</dbReference>
<evidence type="ECO:0000256" key="1">
    <source>
        <dbReference type="SAM" id="MobiDB-lite"/>
    </source>
</evidence>
<protein>
    <recommendedName>
        <fullName evidence="2">Protein kinase domain-containing protein</fullName>
    </recommendedName>
</protein>
<feature type="compositionally biased region" description="Polar residues" evidence="1">
    <location>
        <begin position="652"/>
        <end position="663"/>
    </location>
</feature>
<feature type="region of interest" description="Disordered" evidence="1">
    <location>
        <begin position="752"/>
        <end position="855"/>
    </location>
</feature>
<feature type="compositionally biased region" description="Polar residues" evidence="1">
    <location>
        <begin position="792"/>
        <end position="806"/>
    </location>
</feature>
<evidence type="ECO:0000259" key="2">
    <source>
        <dbReference type="PROSITE" id="PS50011"/>
    </source>
</evidence>
<dbReference type="GO" id="GO:0005737">
    <property type="term" value="C:cytoplasm"/>
    <property type="evidence" value="ECO:0007669"/>
    <property type="project" value="TreeGrafter"/>
</dbReference>
<accession>A0A8H2X3H5</accession>
<evidence type="ECO:0000313" key="4">
    <source>
        <dbReference type="Proteomes" id="UP000663861"/>
    </source>
</evidence>
<dbReference type="SUPFAM" id="SSF48371">
    <property type="entry name" value="ARM repeat"/>
    <property type="match status" value="1"/>
</dbReference>
<dbReference type="PANTHER" id="PTHR12984">
    <property type="entry name" value="SCY1-RELATED S/T PROTEIN KINASE-LIKE"/>
    <property type="match status" value="1"/>
</dbReference>
<sequence length="855" mass="90634">MDYLRSLGSAAASSLIQKSGLTLPFSLGDRVVAYGDPDDSSPVSVFAFDASDPQRRDLLPLAKNALRKLRTTRHPDILKFIDVVETDSTIHIVTERVQPLWAALERWSSKPAKSREEWLTWGLHRVSVALAFINDACQASHGMLRVESIFISPSGEWRLGGLDVMSNPTDPAAVLYSMGERSRAYKCPEVHKGGWSSLKEMPVSTTDSYSLGILIHTVFNVKDSSHDPLPATATPPHTAPGPSAKGAIPNAIFPHYKKLLNPTPAARLTPSAFLNLGAAPGSFFSENPLFRICEALEGFALSNEAEKSSLLRTIKDSTASFPPEFTQHKILPALLTSLGHGGTSASAILPVVLALGKDLPPTEYTATIVGPVVNLFATPDRGTRMALLDGLPEFADKLDKNTVVNKVWPHLQTGFGDTVAVIREATVLQTGFGDTVAVIREATVRSIILISSKLSDRILNNDLLRHLAKAQLDSEPSIRTNTCILIGRLAPSLGPNTKSKVLVPAFSRAIKDGFVHARVAGLMAMMASIECFDAEDIATKVLPAMTGTLVDREKLVLPAMTGTLVDREKLVRDQAFRAMDLFVKRVEAHAAQMPETAPEDPQSIIGAFPIVNATGSTSAAGGSSAALVTSAAGAAGALAGWAISSLASEAQGSLSNTPTTDRSASAPPESLGTPAASALPSPAASIATVPSHSKGMQLGSKTNAKQLLSEDSEWGVDSGAADVANAWGDGDLMDVNADADDWGAFEAAIPEPVAPKPVPSISTAPARAKTAPTPARTNTLSPPQTKPRASSPLASPSVKNTDTWGSFEQEAPEKTEPAKNMSLAGLSKEEKAAEMARRREERKQKIAQMKAQKQG</sequence>
<feature type="compositionally biased region" description="Low complexity" evidence="1">
    <location>
        <begin position="674"/>
        <end position="687"/>
    </location>
</feature>
<dbReference type="PANTHER" id="PTHR12984:SF3">
    <property type="entry name" value="N-TERMINAL KINASE-LIKE PROTEIN"/>
    <property type="match status" value="1"/>
</dbReference>
<dbReference type="GO" id="GO:0006409">
    <property type="term" value="P:tRNA export from nucleus"/>
    <property type="evidence" value="ECO:0007669"/>
    <property type="project" value="TreeGrafter"/>
</dbReference>
<dbReference type="GO" id="GO:0004672">
    <property type="term" value="F:protein kinase activity"/>
    <property type="evidence" value="ECO:0007669"/>
    <property type="project" value="InterPro"/>
</dbReference>
<dbReference type="InterPro" id="IPR016024">
    <property type="entry name" value="ARM-type_fold"/>
</dbReference>
<dbReference type="InterPro" id="IPR051177">
    <property type="entry name" value="CIK-Related_Protein"/>
</dbReference>
<dbReference type="Gene3D" id="1.10.510.10">
    <property type="entry name" value="Transferase(Phosphotransferase) domain 1"/>
    <property type="match status" value="1"/>
</dbReference>
<feature type="domain" description="Protein kinase" evidence="2">
    <location>
        <begin position="1"/>
        <end position="284"/>
    </location>
</feature>
<organism evidence="3 4">
    <name type="scientific">Rhizoctonia solani</name>
    <dbReference type="NCBI Taxonomy" id="456999"/>
    <lineage>
        <taxon>Eukaryota</taxon>
        <taxon>Fungi</taxon>
        <taxon>Dikarya</taxon>
        <taxon>Basidiomycota</taxon>
        <taxon>Agaricomycotina</taxon>
        <taxon>Agaricomycetes</taxon>
        <taxon>Cantharellales</taxon>
        <taxon>Ceratobasidiaceae</taxon>
        <taxon>Rhizoctonia</taxon>
    </lineage>
</organism>
<dbReference type="GO" id="GO:0005524">
    <property type="term" value="F:ATP binding"/>
    <property type="evidence" value="ECO:0007669"/>
    <property type="project" value="InterPro"/>
</dbReference>
<dbReference type="InterPro" id="IPR011989">
    <property type="entry name" value="ARM-like"/>
</dbReference>
<feature type="compositionally biased region" description="Basic and acidic residues" evidence="1">
    <location>
        <begin position="827"/>
        <end position="844"/>
    </location>
</feature>
<proteinExistence type="predicted"/>
<dbReference type="Gene3D" id="1.25.10.10">
    <property type="entry name" value="Leucine-rich Repeat Variant"/>
    <property type="match status" value="2"/>
</dbReference>
<dbReference type="AlphaFoldDB" id="A0A8H2X3H5"/>
<feature type="compositionally biased region" description="Low complexity" evidence="1">
    <location>
        <begin position="763"/>
        <end position="779"/>
    </location>
</feature>
<gene>
    <name evidence="3" type="ORF">RDB_LOCUS3450</name>
</gene>
<dbReference type="Proteomes" id="UP000663861">
    <property type="component" value="Unassembled WGS sequence"/>
</dbReference>
<name>A0A8H2X3H5_9AGAM</name>
<feature type="compositionally biased region" description="Low complexity" evidence="1">
    <location>
        <begin position="846"/>
        <end position="855"/>
    </location>
</feature>
<dbReference type="PROSITE" id="PS50011">
    <property type="entry name" value="PROTEIN_KINASE_DOM"/>
    <property type="match status" value="1"/>
</dbReference>
<comment type="caution">
    <text evidence="3">The sequence shown here is derived from an EMBL/GenBank/DDBJ whole genome shotgun (WGS) entry which is preliminary data.</text>
</comment>
<dbReference type="InterPro" id="IPR011009">
    <property type="entry name" value="Kinase-like_dom_sf"/>
</dbReference>
<dbReference type="EMBL" id="CAJMWY010000054">
    <property type="protein sequence ID" value="CAE6412616.1"/>
    <property type="molecule type" value="Genomic_DNA"/>
</dbReference>
<dbReference type="Gene3D" id="3.30.200.20">
    <property type="entry name" value="Phosphorylase Kinase, domain 1"/>
    <property type="match status" value="1"/>
</dbReference>
<evidence type="ECO:0000313" key="3">
    <source>
        <dbReference type="EMBL" id="CAE6412616.1"/>
    </source>
</evidence>